<dbReference type="OrthoDB" id="1224629at2"/>
<evidence type="ECO:0000313" key="1">
    <source>
        <dbReference type="EMBL" id="SIR08320.1"/>
    </source>
</evidence>
<organism evidence="2 4">
    <name type="scientific">Chryseobacterium indoltheticum</name>
    <dbReference type="NCBI Taxonomy" id="254"/>
    <lineage>
        <taxon>Bacteria</taxon>
        <taxon>Pseudomonadati</taxon>
        <taxon>Bacteroidota</taxon>
        <taxon>Flavobacteriia</taxon>
        <taxon>Flavobacteriales</taxon>
        <taxon>Weeksellaceae</taxon>
        <taxon>Chryseobacterium group</taxon>
        <taxon>Chryseobacterium</taxon>
    </lineage>
</organism>
<evidence type="ECO:0000313" key="2">
    <source>
        <dbReference type="EMBL" id="SUX41802.1"/>
    </source>
</evidence>
<dbReference type="AlphaFoldDB" id="A0A381F6R4"/>
<accession>A0A381F6R4</accession>
<name>A0A381F6R4_9FLAO</name>
<gene>
    <name evidence="2" type="ORF">NCTC13560_00610</name>
    <name evidence="1" type="ORF">SAMN05421682_11234</name>
</gene>
<dbReference type="RefSeq" id="WP_076561919.1">
    <property type="nucleotide sequence ID" value="NZ_CP033929.1"/>
</dbReference>
<evidence type="ECO:0000313" key="4">
    <source>
        <dbReference type="Proteomes" id="UP000255231"/>
    </source>
</evidence>
<sequence>MKTVYQIIIFSIFFTSCKEEKYKYDISDFRTELRPSLKSLSKEKSLPSQDTIARNFIEKNATKEELIKLMDSKSPLFRVIAYRTIVNRQEPEYFDLLTKHLSDTAKVTWWYYENTGNNFYVSDLMIRKAHDKNGLSPIQKKYLVEKVLREHPYLETSIWMIQDISPNEKYYNLIKKRAGLKRDRCGEQLSACFALSKFKKKEDVNLLYEVFNQNIKNQYCTTLIFRSIEKYPNEKFFPILEDYFNRKIKGKLSTEENIFDDVLYFSRAIASYKNENALSILKYIEQNNTYINKPYWPPSNKEYVYKALLINYDTIYNDFIKQIAKEFKKEDLSKFRFGQDLLEYNEKPNW</sequence>
<dbReference type="PROSITE" id="PS51257">
    <property type="entry name" value="PROKAR_LIPOPROTEIN"/>
    <property type="match status" value="1"/>
</dbReference>
<dbReference type="EMBL" id="FTMF01000012">
    <property type="protein sequence ID" value="SIR08320.1"/>
    <property type="molecule type" value="Genomic_DNA"/>
</dbReference>
<dbReference type="Proteomes" id="UP000255231">
    <property type="component" value="Unassembled WGS sequence"/>
</dbReference>
<protein>
    <submittedName>
        <fullName evidence="2">Uncharacterized protein</fullName>
    </submittedName>
</protein>
<keyword evidence="3" id="KW-1185">Reference proteome</keyword>
<dbReference type="KEGG" id="cil:EG358_00055"/>
<dbReference type="Proteomes" id="UP000185725">
    <property type="component" value="Unassembled WGS sequence"/>
</dbReference>
<dbReference type="GeneID" id="303672073"/>
<proteinExistence type="predicted"/>
<dbReference type="EMBL" id="UFVS01000001">
    <property type="protein sequence ID" value="SUX41802.1"/>
    <property type="molecule type" value="Genomic_DNA"/>
</dbReference>
<evidence type="ECO:0000313" key="3">
    <source>
        <dbReference type="Proteomes" id="UP000185725"/>
    </source>
</evidence>
<reference evidence="1 3" key="1">
    <citation type="submission" date="2017-01" db="EMBL/GenBank/DDBJ databases">
        <authorList>
            <person name="Varghese N."/>
            <person name="Submissions S."/>
        </authorList>
    </citation>
    <scope>NUCLEOTIDE SEQUENCE [LARGE SCALE GENOMIC DNA]</scope>
    <source>
        <strain evidence="1 3">ATCC 27950</strain>
    </source>
</reference>
<reference evidence="2 4" key="2">
    <citation type="submission" date="2018-06" db="EMBL/GenBank/DDBJ databases">
        <authorList>
            <consortium name="Pathogen Informatics"/>
            <person name="Doyle S."/>
        </authorList>
    </citation>
    <scope>NUCLEOTIDE SEQUENCE [LARGE SCALE GENOMIC DNA]</scope>
    <source>
        <strain evidence="2 4">NCTC13560</strain>
    </source>
</reference>